<evidence type="ECO:0000256" key="1">
    <source>
        <dbReference type="ARBA" id="ARBA00004651"/>
    </source>
</evidence>
<comment type="subcellular location">
    <subcellularLocation>
        <location evidence="1">Cell membrane</location>
        <topology evidence="1">Multi-pass membrane protein</topology>
    </subcellularLocation>
</comment>
<evidence type="ECO:0000256" key="5">
    <source>
        <dbReference type="ARBA" id="ARBA00022989"/>
    </source>
</evidence>
<keyword evidence="5 7" id="KW-1133">Transmembrane helix</keyword>
<evidence type="ECO:0000256" key="6">
    <source>
        <dbReference type="ARBA" id="ARBA00023136"/>
    </source>
</evidence>
<feature type="transmembrane region" description="Helical" evidence="7">
    <location>
        <begin position="12"/>
        <end position="29"/>
    </location>
</feature>
<evidence type="ECO:0000256" key="3">
    <source>
        <dbReference type="ARBA" id="ARBA00022475"/>
    </source>
</evidence>
<evidence type="ECO:0000313" key="9">
    <source>
        <dbReference type="EMBL" id="QMW81346.1"/>
    </source>
</evidence>
<accession>A0A7G5N3A3</accession>
<dbReference type="Proteomes" id="UP000515789">
    <property type="component" value="Chromosome"/>
</dbReference>
<evidence type="ECO:0000256" key="4">
    <source>
        <dbReference type="ARBA" id="ARBA00022692"/>
    </source>
</evidence>
<dbReference type="PANTHER" id="PTHR33778:SF1">
    <property type="entry name" value="MAGNESIUM TRANSPORTER YHID-RELATED"/>
    <property type="match status" value="1"/>
</dbReference>
<dbReference type="PRINTS" id="PR01837">
    <property type="entry name" value="MGTCSAPBPROT"/>
</dbReference>
<gene>
    <name evidence="9" type="ORF">E5259_08385</name>
</gene>
<reference evidence="9 10" key="1">
    <citation type="submission" date="2019-04" db="EMBL/GenBank/DDBJ databases">
        <authorList>
            <person name="Schori C."/>
            <person name="Ahrens C."/>
        </authorList>
    </citation>
    <scope>NUCLEOTIDE SEQUENCE [LARGE SCALE GENOMIC DNA]</scope>
    <source>
        <strain evidence="9 10">DSM 2950</strain>
    </source>
</reference>
<dbReference type="GO" id="GO:0005886">
    <property type="term" value="C:plasma membrane"/>
    <property type="evidence" value="ECO:0007669"/>
    <property type="project" value="UniProtKB-SubCell"/>
</dbReference>
<protein>
    <submittedName>
        <fullName evidence="9">MgtC/SapB family protein</fullName>
    </submittedName>
</protein>
<feature type="transmembrane region" description="Helical" evidence="7">
    <location>
        <begin position="41"/>
        <end position="61"/>
    </location>
</feature>
<organism evidence="9 10">
    <name type="scientific">Blautia producta</name>
    <dbReference type="NCBI Taxonomy" id="33035"/>
    <lineage>
        <taxon>Bacteria</taxon>
        <taxon>Bacillati</taxon>
        <taxon>Bacillota</taxon>
        <taxon>Clostridia</taxon>
        <taxon>Lachnospirales</taxon>
        <taxon>Lachnospiraceae</taxon>
        <taxon>Blautia</taxon>
    </lineage>
</organism>
<dbReference type="Pfam" id="PF02308">
    <property type="entry name" value="MgtC"/>
    <property type="match status" value="1"/>
</dbReference>
<feature type="transmembrane region" description="Helical" evidence="7">
    <location>
        <begin position="122"/>
        <end position="139"/>
    </location>
</feature>
<name>A0A7G5N3A3_9FIRM</name>
<dbReference type="InterPro" id="IPR049177">
    <property type="entry name" value="MgtC_SapB_SrpB_YhiD_N"/>
</dbReference>
<dbReference type="EMBL" id="CP039126">
    <property type="protein sequence ID" value="QMW81346.1"/>
    <property type="molecule type" value="Genomic_DNA"/>
</dbReference>
<comment type="similarity">
    <text evidence="2">Belongs to the MgtC/SapB family.</text>
</comment>
<evidence type="ECO:0000259" key="8">
    <source>
        <dbReference type="Pfam" id="PF02308"/>
    </source>
</evidence>
<keyword evidence="6 7" id="KW-0472">Membrane</keyword>
<keyword evidence="3" id="KW-1003">Cell membrane</keyword>
<feature type="domain" description="MgtC/SapB/SrpB/YhiD N-terminal" evidence="8">
    <location>
        <begin position="17"/>
        <end position="141"/>
    </location>
</feature>
<evidence type="ECO:0000256" key="2">
    <source>
        <dbReference type="ARBA" id="ARBA00009298"/>
    </source>
</evidence>
<sequence length="224" mass="25094">MFMDLVFLYLEYPLRMLGAIFCGALIGYERENQMKMAGIRTHSIVSLASALMMIVSKYGFFDVLSSHVNLDPSRIAAGVVTAIGFLGAGVIFTHKMNISGLTTSAGLWATVGVGMALGAGMYVPGISATVLILLLQFFFHRNFRWLKSSSIEQVTLIMEQEDDLRSILENTFHLDEIKITSMKVKRLKDDQVEVKLFVKFPDSYDIFHTLDLLRKNPKITSIDL</sequence>
<evidence type="ECO:0000313" key="10">
    <source>
        <dbReference type="Proteomes" id="UP000515789"/>
    </source>
</evidence>
<dbReference type="AlphaFoldDB" id="A0A7G5N3A3"/>
<dbReference type="PANTHER" id="PTHR33778">
    <property type="entry name" value="PROTEIN MGTC"/>
    <property type="match status" value="1"/>
</dbReference>
<dbReference type="InterPro" id="IPR003416">
    <property type="entry name" value="MgtC/SapB/SrpB/YhiD_fam"/>
</dbReference>
<feature type="transmembrane region" description="Helical" evidence="7">
    <location>
        <begin position="73"/>
        <end position="91"/>
    </location>
</feature>
<keyword evidence="4 7" id="KW-0812">Transmembrane</keyword>
<evidence type="ECO:0000256" key="7">
    <source>
        <dbReference type="SAM" id="Phobius"/>
    </source>
</evidence>
<proteinExistence type="inferred from homology"/>